<evidence type="ECO:0000313" key="1">
    <source>
        <dbReference type="EMBL" id="LAA95613.1"/>
    </source>
</evidence>
<protein>
    <submittedName>
        <fullName evidence="1">Uncharacterized protein</fullName>
    </submittedName>
</protein>
<reference evidence="1" key="2">
    <citation type="submission" date="2017-11" db="EMBL/GenBank/DDBJ databases">
        <title>Coralsnake Venomics: Analyses of Venom Gland Transcriptomes and Proteomes of Six Brazilian Taxa.</title>
        <authorList>
            <person name="Aird S.D."/>
            <person name="Jorge da Silva N."/>
            <person name="Qiu L."/>
            <person name="Villar-Briones A."/>
            <person name="Aparecida-Saddi V."/>
            <person name="Campos-Telles M.P."/>
            <person name="Grau M."/>
            <person name="Mikheyev A.S."/>
        </authorList>
    </citation>
    <scope>NUCLEOTIDE SEQUENCE</scope>
    <source>
        <tissue evidence="1">Venom_gland</tissue>
    </source>
</reference>
<dbReference type="EMBL" id="IACK01183543">
    <property type="protein sequence ID" value="LAA95613.1"/>
    <property type="molecule type" value="Transcribed_RNA"/>
</dbReference>
<dbReference type="AlphaFoldDB" id="A0A2D4JGW8"/>
<proteinExistence type="predicted"/>
<sequence length="114" mass="13674">MVNKIVKQLSYDFRCDNTKSIEYAIIFISGYQFRIIVPNTWKMIYDQYEMAYNATAIHNNVIECRILENTYNIFHRFLDLKCHLQDIIFFLTSLYCTESNNLKYTIPELMSKFA</sequence>
<name>A0A2D4JGW8_MICLE</name>
<reference evidence="1" key="1">
    <citation type="submission" date="2017-07" db="EMBL/GenBank/DDBJ databases">
        <authorList>
            <person name="Mikheyev A."/>
            <person name="Grau M."/>
        </authorList>
    </citation>
    <scope>NUCLEOTIDE SEQUENCE</scope>
    <source>
        <tissue evidence="1">Venom_gland</tissue>
    </source>
</reference>
<organism evidence="1">
    <name type="scientific">Micrurus lemniscatus lemniscatus</name>
    <dbReference type="NCBI Taxonomy" id="129467"/>
    <lineage>
        <taxon>Eukaryota</taxon>
        <taxon>Metazoa</taxon>
        <taxon>Chordata</taxon>
        <taxon>Craniata</taxon>
        <taxon>Vertebrata</taxon>
        <taxon>Euteleostomi</taxon>
        <taxon>Lepidosauria</taxon>
        <taxon>Squamata</taxon>
        <taxon>Bifurcata</taxon>
        <taxon>Unidentata</taxon>
        <taxon>Episquamata</taxon>
        <taxon>Toxicofera</taxon>
        <taxon>Serpentes</taxon>
        <taxon>Colubroidea</taxon>
        <taxon>Elapidae</taxon>
        <taxon>Elapinae</taxon>
        <taxon>Micrurus</taxon>
    </lineage>
</organism>
<accession>A0A2D4JGW8</accession>